<accession>A0ABQ0GGQ5</accession>
<proteinExistence type="predicted"/>
<dbReference type="Proteomes" id="UP001628179">
    <property type="component" value="Unassembled WGS sequence"/>
</dbReference>
<feature type="transmembrane region" description="Helical" evidence="2">
    <location>
        <begin position="172"/>
        <end position="191"/>
    </location>
</feature>
<sequence length="475" mass="51672">MPIGDTLRSQWQNPADVLSLLMLIGGDVVQKSIAQLFGFYLQPSPRFPRIYLTPVAFSFGWVAYAFVSLILAISDKQLMPSTPDTPSVVINARTGFSRTNNSWLLGRVLRDHELRIDACPGPLAARLSALNADRAELEHAGLEHHAPLRTSLRIDIFTDDGGQGTLPRVDRVWILGWATIVLQLAIAGLPWALYGDWAVFLVTAAGTLLALATGSLRQWALEKWPGRRLNPRPPSEAPVITDPETGAGAGAAHHLHPGPVPEAKTDSAGKKKCQCRPKPATKTICLTRGNGHLNVLVILGSAAAWDLETLATARSESCPETVWCLGIMAAAWVCLLISVAALEENTWFLVAVGGLGMVQNLYASSAPRSPESMGIALRMDKGRPTIIGSSTCESKFWYKGSSADGVSDETLMAEIRDPSEVVGVRGAIRELEKTIPRAGFALMPVFFPSLFRVDRERYRDDAEARFWQLKFEGGN</sequence>
<evidence type="ECO:0000256" key="2">
    <source>
        <dbReference type="SAM" id="Phobius"/>
    </source>
</evidence>
<evidence type="ECO:0000313" key="4">
    <source>
        <dbReference type="Proteomes" id="UP001628179"/>
    </source>
</evidence>
<keyword evidence="2" id="KW-1133">Transmembrane helix</keyword>
<organism evidence="3 4">
    <name type="scientific">Madurella fahalii</name>
    <dbReference type="NCBI Taxonomy" id="1157608"/>
    <lineage>
        <taxon>Eukaryota</taxon>
        <taxon>Fungi</taxon>
        <taxon>Dikarya</taxon>
        <taxon>Ascomycota</taxon>
        <taxon>Pezizomycotina</taxon>
        <taxon>Sordariomycetes</taxon>
        <taxon>Sordariomycetidae</taxon>
        <taxon>Sordariales</taxon>
        <taxon>Sordariales incertae sedis</taxon>
        <taxon>Madurella</taxon>
    </lineage>
</organism>
<dbReference type="EMBL" id="BAAFSV010000004">
    <property type="protein sequence ID" value="GAB1316938.1"/>
    <property type="molecule type" value="Genomic_DNA"/>
</dbReference>
<reference evidence="3 4" key="1">
    <citation type="submission" date="2024-09" db="EMBL/GenBank/DDBJ databases">
        <title>Itraconazole resistance in Madurella fahalii resulting from another homologue of gene encoding cytochrome P450 14-alpha sterol demethylase (CYP51).</title>
        <authorList>
            <person name="Yoshioka I."/>
            <person name="Fahal A.H."/>
            <person name="Kaneko S."/>
            <person name="Yaguchi T."/>
        </authorList>
    </citation>
    <scope>NUCLEOTIDE SEQUENCE [LARGE SCALE GENOMIC DNA]</scope>
    <source>
        <strain evidence="3 4">IFM 68171</strain>
    </source>
</reference>
<evidence type="ECO:0000256" key="1">
    <source>
        <dbReference type="SAM" id="MobiDB-lite"/>
    </source>
</evidence>
<feature type="transmembrane region" description="Helical" evidence="2">
    <location>
        <begin position="197"/>
        <end position="220"/>
    </location>
</feature>
<name>A0ABQ0GGQ5_9PEZI</name>
<feature type="transmembrane region" description="Helical" evidence="2">
    <location>
        <begin position="50"/>
        <end position="73"/>
    </location>
</feature>
<evidence type="ECO:0000313" key="3">
    <source>
        <dbReference type="EMBL" id="GAB1316938.1"/>
    </source>
</evidence>
<gene>
    <name evidence="3" type="ORF">MFIFM68171_07148</name>
</gene>
<dbReference type="RefSeq" id="XP_070918669.1">
    <property type="nucleotide sequence ID" value="XM_071062568.1"/>
</dbReference>
<keyword evidence="4" id="KW-1185">Reference proteome</keyword>
<comment type="caution">
    <text evidence="3">The sequence shown here is derived from an EMBL/GenBank/DDBJ whole genome shotgun (WGS) entry which is preliminary data.</text>
</comment>
<dbReference type="GeneID" id="98177891"/>
<feature type="region of interest" description="Disordered" evidence="1">
    <location>
        <begin position="227"/>
        <end position="272"/>
    </location>
</feature>
<keyword evidence="2" id="KW-0812">Transmembrane</keyword>
<feature type="transmembrane region" description="Helical" evidence="2">
    <location>
        <begin position="322"/>
        <end position="341"/>
    </location>
</feature>
<protein>
    <submittedName>
        <fullName evidence="3">Uncharacterized protein</fullName>
    </submittedName>
</protein>
<keyword evidence="2" id="KW-0472">Membrane</keyword>